<organism evidence="1 2">
    <name type="scientific">Nonomuraea guangzhouensis</name>
    <dbReference type="NCBI Taxonomy" id="1291555"/>
    <lineage>
        <taxon>Bacteria</taxon>
        <taxon>Bacillati</taxon>
        <taxon>Actinomycetota</taxon>
        <taxon>Actinomycetes</taxon>
        <taxon>Streptosporangiales</taxon>
        <taxon>Streptosporangiaceae</taxon>
        <taxon>Nonomuraea</taxon>
    </lineage>
</organism>
<dbReference type="Proteomes" id="UP001597097">
    <property type="component" value="Unassembled WGS sequence"/>
</dbReference>
<comment type="caution">
    <text evidence="1">The sequence shown here is derived from an EMBL/GenBank/DDBJ whole genome shotgun (WGS) entry which is preliminary data.</text>
</comment>
<evidence type="ECO:0000313" key="1">
    <source>
        <dbReference type="EMBL" id="MFD1545040.1"/>
    </source>
</evidence>
<evidence type="ECO:0000313" key="2">
    <source>
        <dbReference type="Proteomes" id="UP001597097"/>
    </source>
</evidence>
<protein>
    <submittedName>
        <fullName evidence="1">Uncharacterized protein</fullName>
    </submittedName>
</protein>
<proteinExistence type="predicted"/>
<reference evidence="2" key="1">
    <citation type="journal article" date="2019" name="Int. J. Syst. Evol. Microbiol.">
        <title>The Global Catalogue of Microorganisms (GCM) 10K type strain sequencing project: providing services to taxonomists for standard genome sequencing and annotation.</title>
        <authorList>
            <consortium name="The Broad Institute Genomics Platform"/>
            <consortium name="The Broad Institute Genome Sequencing Center for Infectious Disease"/>
            <person name="Wu L."/>
            <person name="Ma J."/>
        </authorList>
    </citation>
    <scope>NUCLEOTIDE SEQUENCE [LARGE SCALE GENOMIC DNA]</scope>
    <source>
        <strain evidence="2">CGMCC 1.15399</strain>
    </source>
</reference>
<dbReference type="EMBL" id="JBHUCM010000045">
    <property type="protein sequence ID" value="MFD1545040.1"/>
    <property type="molecule type" value="Genomic_DNA"/>
</dbReference>
<sequence>MTRLFFVISGCSAVLALGLGADALAAAVGAFTAGLLEYLINR</sequence>
<name>A0ABW4GQW6_9ACTN</name>
<gene>
    <name evidence="1" type="ORF">ACFSJ0_48920</name>
</gene>
<keyword evidence="2" id="KW-1185">Reference proteome</keyword>
<dbReference type="RefSeq" id="WP_281428698.1">
    <property type="nucleotide sequence ID" value="NZ_JAHKRM010000005.1"/>
</dbReference>
<accession>A0ABW4GQW6</accession>